<dbReference type="InterPro" id="IPR041685">
    <property type="entry name" value="AAA_GajA/Old/RecF-like"/>
</dbReference>
<feature type="domain" description="Endonuclease GajA/Old nuclease/RecF-like AAA" evidence="1">
    <location>
        <begin position="408"/>
        <end position="467"/>
    </location>
</feature>
<protein>
    <recommendedName>
        <fullName evidence="1">Endonuclease GajA/Old nuclease/RecF-like AAA domain-containing protein</fullName>
    </recommendedName>
</protein>
<gene>
    <name evidence="2" type="ORF">TU86_13705</name>
</gene>
<dbReference type="Pfam" id="PF13175">
    <property type="entry name" value="AAA_15"/>
    <property type="match status" value="1"/>
</dbReference>
<name>A0A0J6LFF9_9PSED</name>
<evidence type="ECO:0000313" key="3">
    <source>
        <dbReference type="Proteomes" id="UP000036325"/>
    </source>
</evidence>
<dbReference type="PATRIC" id="fig|1608994.3.peg.3395"/>
<proteinExistence type="predicted"/>
<dbReference type="GO" id="GO:0000731">
    <property type="term" value="P:DNA synthesis involved in DNA repair"/>
    <property type="evidence" value="ECO:0007669"/>
    <property type="project" value="TreeGrafter"/>
</dbReference>
<dbReference type="Proteomes" id="UP000036325">
    <property type="component" value="Unassembled WGS sequence"/>
</dbReference>
<dbReference type="GO" id="GO:0006302">
    <property type="term" value="P:double-strand break repair"/>
    <property type="evidence" value="ECO:0007669"/>
    <property type="project" value="TreeGrafter"/>
</dbReference>
<comment type="caution">
    <text evidence="2">The sequence shown here is derived from an EMBL/GenBank/DDBJ whole genome shotgun (WGS) entry which is preliminary data.</text>
</comment>
<dbReference type="AlphaFoldDB" id="A0A0J6LFF9"/>
<dbReference type="SUPFAM" id="SSF52540">
    <property type="entry name" value="P-loop containing nucleoside triphosphate hydrolases"/>
    <property type="match status" value="1"/>
</dbReference>
<evidence type="ECO:0000313" key="2">
    <source>
        <dbReference type="EMBL" id="KMN13136.1"/>
    </source>
</evidence>
<sequence>MILVHIFVAEHKALKNLNIPINGSFNCTYSRGHASLFKKDDTTWFYRDHHCTALIGPNGAGKSSTLEVLELLSGESDSRALVVFFDSAKTCYHLCMINIDVTELTWVESDARFFLVSDNQEFLTEHAIHFVKINSLSGDEGGLNFSKAKKFKHIHDLSIRENVKSTARKKRYFEKLLRYFNNAPDRDEFLESVNFEFTFTSSSMSIIERVIRRPSTNAKYSNELLSQWEHVNYSPELSEEEVSYGSVYQRLLGMNILSIISALSKVSGLQEDSLSRLLHQYSVVVRDFPDTLVVSDCLRRALLQLEESEWVRLSQYRIGVEHMKNVLEGYFKVFERLASLIIDHCYDGEYLNLGRVKTDDYATIEALTEVIQRLPANIAANIKWGWRGISSGELARAHVFSESYHYLKTASPQANHIFLLDEADLYLHPEWQRTFLHEFLSHLWYLEQSRGVRKPQVIICTHSPIMISDFLPDDIVSLAKNEDGDIEVTPSSGFGNSIADIYMNGMHLTSTFGEHAQRKIAHLLQAAKQGQLTSQDRVLIEKLPGTPIKNYFLYHDQNQ</sequence>
<dbReference type="PANTHER" id="PTHR32182">
    <property type="entry name" value="DNA REPLICATION AND REPAIR PROTEIN RECF"/>
    <property type="match status" value="1"/>
</dbReference>
<accession>A0A0J6LFF9</accession>
<dbReference type="Gene3D" id="3.40.50.300">
    <property type="entry name" value="P-loop containing nucleotide triphosphate hydrolases"/>
    <property type="match status" value="2"/>
</dbReference>
<dbReference type="STRING" id="1608994.TU86_13705"/>
<reference evidence="2 3" key="1">
    <citation type="submission" date="2015-02" db="EMBL/GenBank/DDBJ databases">
        <title>Pseudomonas helleri sp. nov. and Pseudomonas weihenstephanensis sp. nov., isolated from raw cows milk.</title>
        <authorList>
            <person name="von Neubeck M."/>
            <person name="Huptas C."/>
            <person name="Wenning M."/>
            <person name="Scherer S."/>
        </authorList>
    </citation>
    <scope>NUCLEOTIDE SEQUENCE [LARGE SCALE GENOMIC DNA]</scope>
    <source>
        <strain evidence="2 3">DSM 29166</strain>
    </source>
</reference>
<evidence type="ECO:0000259" key="1">
    <source>
        <dbReference type="Pfam" id="PF13175"/>
    </source>
</evidence>
<dbReference type="EMBL" id="JYLF01000005">
    <property type="protein sequence ID" value="KMN13136.1"/>
    <property type="molecule type" value="Genomic_DNA"/>
</dbReference>
<organism evidence="2 3">
    <name type="scientific">Pseudomonas weihenstephanensis</name>
    <dbReference type="NCBI Taxonomy" id="1608994"/>
    <lineage>
        <taxon>Bacteria</taxon>
        <taxon>Pseudomonadati</taxon>
        <taxon>Pseudomonadota</taxon>
        <taxon>Gammaproteobacteria</taxon>
        <taxon>Pseudomonadales</taxon>
        <taxon>Pseudomonadaceae</taxon>
        <taxon>Pseudomonas</taxon>
    </lineage>
</organism>
<dbReference type="PANTHER" id="PTHR32182:SF25">
    <property type="entry name" value="SLR1056 PROTEIN"/>
    <property type="match status" value="1"/>
</dbReference>
<dbReference type="InterPro" id="IPR027417">
    <property type="entry name" value="P-loop_NTPase"/>
</dbReference>